<gene>
    <name evidence="4" type="ORF">EAS64_09150</name>
</gene>
<dbReference type="Pfam" id="PF08044">
    <property type="entry name" value="DUF1707"/>
    <property type="match status" value="1"/>
</dbReference>
<feature type="region of interest" description="Disordered" evidence="1">
    <location>
        <begin position="62"/>
        <end position="98"/>
    </location>
</feature>
<feature type="transmembrane region" description="Helical" evidence="2">
    <location>
        <begin position="128"/>
        <end position="145"/>
    </location>
</feature>
<keyword evidence="5" id="KW-1185">Reference proteome</keyword>
<keyword evidence="2" id="KW-0812">Transmembrane</keyword>
<dbReference type="PANTHER" id="PTHR40763:SF4">
    <property type="entry name" value="DUF1707 DOMAIN-CONTAINING PROTEIN"/>
    <property type="match status" value="1"/>
</dbReference>
<name>A0A6P2C065_9ACTN</name>
<comment type="caution">
    <text evidence="4">The sequence shown here is derived from an EMBL/GenBank/DDBJ whole genome shotgun (WGS) entry which is preliminary data.</text>
</comment>
<protein>
    <submittedName>
        <fullName evidence="4">DUF1707 domain-containing protein</fullName>
    </submittedName>
</protein>
<proteinExistence type="predicted"/>
<dbReference type="PANTHER" id="PTHR40763">
    <property type="entry name" value="MEMBRANE PROTEIN-RELATED"/>
    <property type="match status" value="1"/>
</dbReference>
<dbReference type="OrthoDB" id="3748531at2"/>
<organism evidence="4 5">
    <name type="scientific">Trebonia kvetii</name>
    <dbReference type="NCBI Taxonomy" id="2480626"/>
    <lineage>
        <taxon>Bacteria</taxon>
        <taxon>Bacillati</taxon>
        <taxon>Actinomycetota</taxon>
        <taxon>Actinomycetes</taxon>
        <taxon>Streptosporangiales</taxon>
        <taxon>Treboniaceae</taxon>
        <taxon>Trebonia</taxon>
    </lineage>
</organism>
<evidence type="ECO:0000313" key="5">
    <source>
        <dbReference type="Proteomes" id="UP000460272"/>
    </source>
</evidence>
<keyword evidence="2" id="KW-0472">Membrane</keyword>
<evidence type="ECO:0000313" key="4">
    <source>
        <dbReference type="EMBL" id="TVZ04809.1"/>
    </source>
</evidence>
<accession>A0A6P2C065</accession>
<dbReference type="EMBL" id="RPFW01000002">
    <property type="protein sequence ID" value="TVZ04809.1"/>
    <property type="molecule type" value="Genomic_DNA"/>
</dbReference>
<dbReference type="AlphaFoldDB" id="A0A6P2C065"/>
<evidence type="ECO:0000256" key="2">
    <source>
        <dbReference type="SAM" id="Phobius"/>
    </source>
</evidence>
<dbReference type="RefSeq" id="WP_145852517.1">
    <property type="nucleotide sequence ID" value="NZ_RPFW01000002.1"/>
</dbReference>
<evidence type="ECO:0000259" key="3">
    <source>
        <dbReference type="Pfam" id="PF08044"/>
    </source>
</evidence>
<feature type="compositionally biased region" description="Pro residues" evidence="1">
    <location>
        <begin position="75"/>
        <end position="91"/>
    </location>
</feature>
<sequence length="148" mass="16266">MATDDPIRASDADRDVVVAALREAYTAGRLDIEEFDERMSAAYASKTWGDLRRLTIDLPTQPLLGTDVPGRHPEPQAPMPLHRPLPAPAPTDDPQELPVRRRRSPIGVLIPLAVWILLVSHGTLAPGMVFLFIVVVVLVSISASIRRH</sequence>
<reference evidence="4 5" key="1">
    <citation type="submission" date="2018-11" db="EMBL/GenBank/DDBJ databases">
        <title>Trebonia kvetii gen.nov., sp.nov., a novel acidophilic actinobacterium, and proposal of the new actinobacterial family Treboniaceae fam. nov.</title>
        <authorList>
            <person name="Rapoport D."/>
            <person name="Sagova-Mareckova M."/>
            <person name="Sedlacek I."/>
            <person name="Provaznik J."/>
            <person name="Kralova S."/>
            <person name="Pavlinic D."/>
            <person name="Benes V."/>
            <person name="Kopecky J."/>
        </authorList>
    </citation>
    <scope>NUCLEOTIDE SEQUENCE [LARGE SCALE GENOMIC DNA]</scope>
    <source>
        <strain evidence="4 5">15Tr583</strain>
    </source>
</reference>
<dbReference type="Proteomes" id="UP000460272">
    <property type="component" value="Unassembled WGS sequence"/>
</dbReference>
<evidence type="ECO:0000256" key="1">
    <source>
        <dbReference type="SAM" id="MobiDB-lite"/>
    </source>
</evidence>
<dbReference type="InterPro" id="IPR012551">
    <property type="entry name" value="DUF1707_SHOCT-like"/>
</dbReference>
<feature type="transmembrane region" description="Helical" evidence="2">
    <location>
        <begin position="106"/>
        <end position="122"/>
    </location>
</feature>
<feature type="domain" description="DUF1707" evidence="3">
    <location>
        <begin position="7"/>
        <end position="59"/>
    </location>
</feature>
<keyword evidence="2" id="KW-1133">Transmembrane helix</keyword>